<feature type="transmembrane region" description="Helical" evidence="2">
    <location>
        <begin position="147"/>
        <end position="164"/>
    </location>
</feature>
<feature type="transmembrane region" description="Helical" evidence="2">
    <location>
        <begin position="184"/>
        <end position="208"/>
    </location>
</feature>
<feature type="transmembrane region" description="Helical" evidence="2">
    <location>
        <begin position="6"/>
        <end position="23"/>
    </location>
</feature>
<evidence type="ECO:0000256" key="1">
    <source>
        <dbReference type="SAM" id="MobiDB-lite"/>
    </source>
</evidence>
<keyword evidence="2" id="KW-0472">Membrane</keyword>
<organism evidence="4">
    <name type="scientific">uncultured Rubrobacteraceae bacterium</name>
    <dbReference type="NCBI Taxonomy" id="349277"/>
    <lineage>
        <taxon>Bacteria</taxon>
        <taxon>Bacillati</taxon>
        <taxon>Actinomycetota</taxon>
        <taxon>Rubrobacteria</taxon>
        <taxon>Rubrobacterales</taxon>
        <taxon>Rubrobacteraceae</taxon>
        <taxon>environmental samples</taxon>
    </lineage>
</organism>
<accession>A0A6J4Q709</accession>
<dbReference type="InterPro" id="IPR003675">
    <property type="entry name" value="Rce1/LyrA-like_dom"/>
</dbReference>
<dbReference type="GO" id="GO:0080120">
    <property type="term" value="P:CAAX-box protein maturation"/>
    <property type="evidence" value="ECO:0007669"/>
    <property type="project" value="UniProtKB-ARBA"/>
</dbReference>
<keyword evidence="2" id="KW-1133">Transmembrane helix</keyword>
<evidence type="ECO:0000259" key="3">
    <source>
        <dbReference type="Pfam" id="PF02517"/>
    </source>
</evidence>
<keyword evidence="2" id="KW-0812">Transmembrane</keyword>
<feature type="region of interest" description="Disordered" evidence="1">
    <location>
        <begin position="109"/>
        <end position="129"/>
    </location>
</feature>
<feature type="transmembrane region" description="Helical" evidence="2">
    <location>
        <begin position="273"/>
        <end position="293"/>
    </location>
</feature>
<dbReference type="GO" id="GO:0004175">
    <property type="term" value="F:endopeptidase activity"/>
    <property type="evidence" value="ECO:0007669"/>
    <property type="project" value="UniProtKB-ARBA"/>
</dbReference>
<sequence length="370" mass="38847">MDLLLTAILLLFVTSIVGGLALLAQWGRKNRAAEISLIVILLGISVLLVVLVAGLGALAALASNVEQAPGAPAGASGPLLTASVLVMVLAGLTGIALCIPPLRKVTGRRRLGGGEPPDREGALSERSTAAQAEVGDRVVGGRWADPPVFFALWMFVMVFAYNLLNLLSFSELVESGVFQSEGPISLPVVVVSQLPFVIVALCGVGLRVRRNFRETLLRLGYGPLTLGQLAIVPLFIVAALALEAGFNVLFSWLQPELFESVGEISEGLFSADALSLPAAILFGLLIGVGAAVGEETLFRGAVQPALGITLTSVLFASIHFQYGPSVVLVHVFVLSVGFGLLRKYINTTATFLAHAGYNFTLVVLSYFLGV</sequence>
<dbReference type="Pfam" id="PF02517">
    <property type="entry name" value="Rce1-like"/>
    <property type="match status" value="1"/>
</dbReference>
<proteinExistence type="predicted"/>
<feature type="transmembrane region" description="Helical" evidence="2">
    <location>
        <begin position="35"/>
        <end position="59"/>
    </location>
</feature>
<gene>
    <name evidence="4" type="ORF">AVDCRST_MAG78-1776</name>
</gene>
<feature type="transmembrane region" description="Helical" evidence="2">
    <location>
        <begin position="79"/>
        <end position="100"/>
    </location>
</feature>
<dbReference type="AlphaFoldDB" id="A0A6J4Q709"/>
<protein>
    <recommendedName>
        <fullName evidence="3">CAAX prenyl protease 2/Lysostaphin resistance protein A-like domain-containing protein</fullName>
    </recommendedName>
</protein>
<feature type="domain" description="CAAX prenyl protease 2/Lysostaphin resistance protein A-like" evidence="3">
    <location>
        <begin position="279"/>
        <end position="359"/>
    </location>
</feature>
<dbReference type="EMBL" id="CADCVB010000117">
    <property type="protein sequence ID" value="CAA9432257.1"/>
    <property type="molecule type" value="Genomic_DNA"/>
</dbReference>
<name>A0A6J4Q709_9ACTN</name>
<feature type="transmembrane region" description="Helical" evidence="2">
    <location>
        <begin position="229"/>
        <end position="253"/>
    </location>
</feature>
<evidence type="ECO:0000313" key="4">
    <source>
        <dbReference type="EMBL" id="CAA9432257.1"/>
    </source>
</evidence>
<feature type="transmembrane region" description="Helical" evidence="2">
    <location>
        <begin position="348"/>
        <end position="368"/>
    </location>
</feature>
<evidence type="ECO:0000256" key="2">
    <source>
        <dbReference type="SAM" id="Phobius"/>
    </source>
</evidence>
<reference evidence="4" key="1">
    <citation type="submission" date="2020-02" db="EMBL/GenBank/DDBJ databases">
        <authorList>
            <person name="Meier V. D."/>
        </authorList>
    </citation>
    <scope>NUCLEOTIDE SEQUENCE</scope>
    <source>
        <strain evidence="4">AVDCRST_MAG78</strain>
    </source>
</reference>